<name>A0A1F5TSJ9_9BACT</name>
<dbReference type="PANTHER" id="PTHR12934">
    <property type="entry name" value="50S RIBOSOMAL PROTEIN L15"/>
    <property type="match status" value="1"/>
</dbReference>
<comment type="caution">
    <text evidence="7">The sequence shown here is derived from an EMBL/GenBank/DDBJ whole genome shotgun (WGS) entry which is preliminary data.</text>
</comment>
<evidence type="ECO:0000256" key="1">
    <source>
        <dbReference type="ARBA" id="ARBA00007320"/>
    </source>
</evidence>
<dbReference type="SUPFAM" id="SSF52080">
    <property type="entry name" value="Ribosomal proteins L15p and L18e"/>
    <property type="match status" value="1"/>
</dbReference>
<dbReference type="GO" id="GO:0006412">
    <property type="term" value="P:translation"/>
    <property type="evidence" value="ECO:0007669"/>
    <property type="project" value="UniProtKB-UniRule"/>
</dbReference>
<dbReference type="InterPro" id="IPR030878">
    <property type="entry name" value="Ribosomal_uL15"/>
</dbReference>
<dbReference type="GO" id="GO:0022625">
    <property type="term" value="C:cytosolic large ribosomal subunit"/>
    <property type="evidence" value="ECO:0007669"/>
    <property type="project" value="TreeGrafter"/>
</dbReference>
<sequence>MSLSLHTIKSNKGATKKRKRIGRGNAAGQGTYCGKGLKGQKCRSGVSGLKRRGMRQILLKTPKERGFKSLASKKEVVSMDLINKHFKDGETIEPNILFEKKIISTKKHGVKILATGDLKIKNLQFENVLVSNGAVEQIEKMKGKIKMEKTKKERVNKKQ</sequence>
<keyword evidence="3 4" id="KW-0687">Ribonucleoprotein</keyword>
<evidence type="ECO:0000256" key="4">
    <source>
        <dbReference type="HAMAP-Rule" id="MF_01341"/>
    </source>
</evidence>
<dbReference type="NCBIfam" id="TIGR01071">
    <property type="entry name" value="rplO_bact"/>
    <property type="match status" value="1"/>
</dbReference>
<dbReference type="InterPro" id="IPR005749">
    <property type="entry name" value="Ribosomal_uL15_bac-type"/>
</dbReference>
<dbReference type="EMBL" id="MFGO01000004">
    <property type="protein sequence ID" value="OGF41873.1"/>
    <property type="molecule type" value="Genomic_DNA"/>
</dbReference>
<dbReference type="InterPro" id="IPR036227">
    <property type="entry name" value="Ribosomal_uL15/eL18_sf"/>
</dbReference>
<feature type="compositionally biased region" description="Polar residues" evidence="5">
    <location>
        <begin position="1"/>
        <end position="13"/>
    </location>
</feature>
<comment type="subunit">
    <text evidence="4">Part of the 50S ribosomal subunit.</text>
</comment>
<evidence type="ECO:0000256" key="3">
    <source>
        <dbReference type="ARBA" id="ARBA00023274"/>
    </source>
</evidence>
<evidence type="ECO:0000313" key="7">
    <source>
        <dbReference type="EMBL" id="OGF41873.1"/>
    </source>
</evidence>
<dbReference type="InterPro" id="IPR021131">
    <property type="entry name" value="Ribosomal_uL15/eL18"/>
</dbReference>
<accession>A0A1F5TSJ9</accession>
<organism evidence="7 8">
    <name type="scientific">Candidatus Falkowbacteria bacterium RIFOXYD2_FULL_34_120</name>
    <dbReference type="NCBI Taxonomy" id="1798007"/>
    <lineage>
        <taxon>Bacteria</taxon>
        <taxon>Candidatus Falkowiibacteriota</taxon>
    </lineage>
</organism>
<evidence type="ECO:0000313" key="8">
    <source>
        <dbReference type="Proteomes" id="UP000177579"/>
    </source>
</evidence>
<dbReference type="Pfam" id="PF00828">
    <property type="entry name" value="Ribosomal_L27A"/>
    <property type="match status" value="1"/>
</dbReference>
<dbReference type="GO" id="GO:0019843">
    <property type="term" value="F:rRNA binding"/>
    <property type="evidence" value="ECO:0007669"/>
    <property type="project" value="UniProtKB-UniRule"/>
</dbReference>
<dbReference type="Proteomes" id="UP000177579">
    <property type="component" value="Unassembled WGS sequence"/>
</dbReference>
<protein>
    <recommendedName>
        <fullName evidence="4">Large ribosomal subunit protein uL15</fullName>
    </recommendedName>
</protein>
<evidence type="ECO:0000259" key="6">
    <source>
        <dbReference type="Pfam" id="PF00828"/>
    </source>
</evidence>
<keyword evidence="4" id="KW-0699">rRNA-binding</keyword>
<feature type="region of interest" description="Disordered" evidence="5">
    <location>
        <begin position="1"/>
        <end position="27"/>
    </location>
</feature>
<gene>
    <name evidence="4" type="primary">rplO</name>
    <name evidence="7" type="ORF">A2531_05620</name>
</gene>
<comment type="similarity">
    <text evidence="1 4">Belongs to the universal ribosomal protein uL15 family.</text>
</comment>
<feature type="domain" description="Large ribosomal subunit protein uL15/eL18" evidence="6">
    <location>
        <begin position="77"/>
        <end position="145"/>
    </location>
</feature>
<dbReference type="PANTHER" id="PTHR12934:SF11">
    <property type="entry name" value="LARGE RIBOSOMAL SUBUNIT PROTEIN UL15M"/>
    <property type="match status" value="1"/>
</dbReference>
<reference evidence="7 8" key="1">
    <citation type="journal article" date="2016" name="Nat. Commun.">
        <title>Thousands of microbial genomes shed light on interconnected biogeochemical processes in an aquifer system.</title>
        <authorList>
            <person name="Anantharaman K."/>
            <person name="Brown C.T."/>
            <person name="Hug L.A."/>
            <person name="Sharon I."/>
            <person name="Castelle C.J."/>
            <person name="Probst A.J."/>
            <person name="Thomas B.C."/>
            <person name="Singh A."/>
            <person name="Wilkins M.J."/>
            <person name="Karaoz U."/>
            <person name="Brodie E.L."/>
            <person name="Williams K.H."/>
            <person name="Hubbard S.S."/>
            <person name="Banfield J.F."/>
        </authorList>
    </citation>
    <scope>NUCLEOTIDE SEQUENCE [LARGE SCALE GENOMIC DNA]</scope>
</reference>
<dbReference type="GO" id="GO:0003735">
    <property type="term" value="F:structural constituent of ribosome"/>
    <property type="evidence" value="ECO:0007669"/>
    <property type="project" value="InterPro"/>
</dbReference>
<keyword evidence="2 4" id="KW-0689">Ribosomal protein</keyword>
<keyword evidence="4" id="KW-0694">RNA-binding</keyword>
<comment type="function">
    <text evidence="4">Binds to the 23S rRNA.</text>
</comment>
<evidence type="ECO:0000256" key="2">
    <source>
        <dbReference type="ARBA" id="ARBA00022980"/>
    </source>
</evidence>
<dbReference type="Gene3D" id="3.100.10.10">
    <property type="match status" value="1"/>
</dbReference>
<proteinExistence type="inferred from homology"/>
<evidence type="ECO:0000256" key="5">
    <source>
        <dbReference type="SAM" id="MobiDB-lite"/>
    </source>
</evidence>
<dbReference type="HAMAP" id="MF_01341">
    <property type="entry name" value="Ribosomal_uL15"/>
    <property type="match status" value="1"/>
</dbReference>
<dbReference type="AlphaFoldDB" id="A0A1F5TSJ9"/>